<evidence type="ECO:0000259" key="3">
    <source>
        <dbReference type="Pfam" id="PF22124"/>
    </source>
</evidence>
<dbReference type="PANTHER" id="PTHR31084">
    <property type="entry name" value="ALPHA-L-FUCOSIDASE 2"/>
    <property type="match status" value="1"/>
</dbReference>
<dbReference type="CAZy" id="GH95">
    <property type="family name" value="Glycoside Hydrolase Family 95"/>
</dbReference>
<dbReference type="OMA" id="SMWPMGA"/>
<dbReference type="GO" id="GO:0004560">
    <property type="term" value="F:alpha-L-fucosidase activity"/>
    <property type="evidence" value="ECO:0000318"/>
    <property type="project" value="GO_Central"/>
</dbReference>
<dbReference type="InterPro" id="IPR016518">
    <property type="entry name" value="Alpha-L-fucosidase"/>
</dbReference>
<sequence>MKLHHIPLLAPLLSSRPTFASPDLSASRHLWYTSPAPATDWENGALPIGNGRLAATIYGGVRAEVITLNENTIWSGPFQERTPENALAALPIARELLLNGSITEAGEFIQREMMHEIDSMRAYSYFGNLELGFGHDEAKVEGYRRWLDTRKGDAGVEYVVEGVKYTREYIASFPAGVLAARFTASEKGALTLNATFCRVSDATSLQASVSDRAPWIRLSGTSGQPAEEYPIVFSGQASFVAEGALFTSSNGTLTLVNATTVDIFFDAETNYRYPSQEAIDAEIAHKLTDALNKGYDRIRDEALADSSSLLDRASIDFGISTDETSDLATDERIALVRSAGGLDGDLELATLAWNYGRHLLVASSRNTTEAIDLPANLQGIWNNQTTAAWGGKYTININTEMNYWPAGPTNLIETQEPLFDLFAVAYPRGQKLARDMYNCSGVVFHHNLDVWGDPAPVDNYTSSSMWPMGAAWLATHLYDQYRFTGDKALLADTIYPYLVDVAKFYQCYTFEHEGYKVTGPSLSPENTFIIPENWTVAGNKAAMDVAIPMDDQIIWEVLHNLLDAASELGIADDDHTVSAAKSFLHKIHPPRIGFQGQIQEWRLDYESSAPGHRHLSPLFGLHPGGQFSPLVNSTLSAAAEVLLEDRLSHGSGSTGWSNAWFINQYARLYRGDDAWAQIEKWFSLYPTNTLWNTDDGATFQIDGNFGVVSGITEMLLQSHAGVVHLLPALPAVAVPRGSARGLMARGGFTVDIDWEDGRLRTAVIRSLAGGALRVRVHDGVEFFVDGEKYEKGLETEEGGDFSDWLRHVRVLPALGYQLRLTSYIRDHILSL</sequence>
<dbReference type="GO" id="GO:0005975">
    <property type="term" value="P:carbohydrate metabolic process"/>
    <property type="evidence" value="ECO:0007669"/>
    <property type="project" value="InterPro"/>
</dbReference>
<dbReference type="HOGENOM" id="CLU_004617_2_1_1"/>
<dbReference type="PIRSF" id="PIRSF007663">
    <property type="entry name" value="UCP007663"/>
    <property type="match status" value="1"/>
</dbReference>
<dbReference type="eggNOG" id="ENOG502S018">
    <property type="taxonomic scope" value="Eukaryota"/>
</dbReference>
<dbReference type="AlphaFoldDB" id="Q5AYF7"/>
<proteinExistence type="predicted"/>
<evidence type="ECO:0000313" key="4">
    <source>
        <dbReference type="EMBL" id="CBF71222.1"/>
    </source>
</evidence>
<dbReference type="GeneID" id="2870461"/>
<dbReference type="FunFam" id="1.50.10.10:FF:000028">
    <property type="entry name" value="Alpha-L-fucosidase 2"/>
    <property type="match status" value="1"/>
</dbReference>
<dbReference type="InParanoid" id="Q5AYF7"/>
<dbReference type="SUPFAM" id="SSF48208">
    <property type="entry name" value="Six-hairpin glycosidases"/>
    <property type="match status" value="1"/>
</dbReference>
<feature type="domain" description="Alpha fucosidase A-like C-terminal" evidence="2">
    <location>
        <begin position="717"/>
        <end position="792"/>
    </location>
</feature>
<dbReference type="OrthoDB" id="2848340at2759"/>
<dbReference type="Gene3D" id="1.50.10.10">
    <property type="match status" value="1"/>
</dbReference>
<dbReference type="InterPro" id="IPR049053">
    <property type="entry name" value="AFCA-like_C"/>
</dbReference>
<gene>
    <name evidence="4" type="ORF">ANIA_06673</name>
</gene>
<dbReference type="Pfam" id="PF14498">
    <property type="entry name" value="Glyco_hyd_65N_2"/>
    <property type="match status" value="1"/>
</dbReference>
<reference evidence="5" key="1">
    <citation type="journal article" date="2005" name="Nature">
        <title>Sequencing of Aspergillus nidulans and comparative analysis with A. fumigatus and A. oryzae.</title>
        <authorList>
            <person name="Galagan J.E."/>
            <person name="Calvo S.E."/>
            <person name="Cuomo C."/>
            <person name="Ma L.J."/>
            <person name="Wortman J.R."/>
            <person name="Batzoglou S."/>
            <person name="Lee S.I."/>
            <person name="Basturkmen M."/>
            <person name="Spevak C.C."/>
            <person name="Clutterbuck J."/>
            <person name="Kapitonov V."/>
            <person name="Jurka J."/>
            <person name="Scazzocchio C."/>
            <person name="Farman M."/>
            <person name="Butler J."/>
            <person name="Purcell S."/>
            <person name="Harris S."/>
            <person name="Braus G.H."/>
            <person name="Draht O."/>
            <person name="Busch S."/>
            <person name="D'Enfert C."/>
            <person name="Bouchier C."/>
            <person name="Goldman G.H."/>
            <person name="Bell-Pedersen D."/>
            <person name="Griffiths-Jones S."/>
            <person name="Doonan J.H."/>
            <person name="Yu J."/>
            <person name="Vienken K."/>
            <person name="Pain A."/>
            <person name="Freitag M."/>
            <person name="Selker E.U."/>
            <person name="Archer D.B."/>
            <person name="Penalva M.A."/>
            <person name="Oakley B.R."/>
            <person name="Momany M."/>
            <person name="Tanaka T."/>
            <person name="Kumagai T."/>
            <person name="Asai K."/>
            <person name="Machida M."/>
            <person name="Nierman W.C."/>
            <person name="Denning D.W."/>
            <person name="Caddick M."/>
            <person name="Hynes M."/>
            <person name="Paoletti M."/>
            <person name="Fischer R."/>
            <person name="Miller B."/>
            <person name="Dyer P."/>
            <person name="Sachs M.S."/>
            <person name="Osmani S.A."/>
            <person name="Birren B.W."/>
        </authorList>
    </citation>
    <scope>NUCLEOTIDE SEQUENCE [LARGE SCALE GENOMIC DNA]</scope>
    <source>
        <strain evidence="5">FGSC A4 / ATCC 38163 / CBS 112.46 / NRRL 194 / M139</strain>
    </source>
</reference>
<dbReference type="InterPro" id="IPR012341">
    <property type="entry name" value="6hp_glycosidase-like_sf"/>
</dbReference>
<dbReference type="Proteomes" id="UP000000560">
    <property type="component" value="Chromosome I"/>
</dbReference>
<dbReference type="KEGG" id="ani:ANIA_06673"/>
<dbReference type="Pfam" id="PF22124">
    <property type="entry name" value="Glyco_hydro_95_cat"/>
    <property type="match status" value="1"/>
</dbReference>
<accession>C8V1K8</accession>
<dbReference type="Pfam" id="PF21307">
    <property type="entry name" value="Glyco_hydro_95_C"/>
    <property type="match status" value="1"/>
</dbReference>
<protein>
    <submittedName>
        <fullName evidence="4">Alpha-fucosidase (Eurofung)</fullName>
    </submittedName>
</protein>
<dbReference type="InterPro" id="IPR027414">
    <property type="entry name" value="GH95_N_dom"/>
</dbReference>
<evidence type="ECO:0000313" key="5">
    <source>
        <dbReference type="Proteomes" id="UP000000560"/>
    </source>
</evidence>
<evidence type="ECO:0000259" key="2">
    <source>
        <dbReference type="Pfam" id="PF21307"/>
    </source>
</evidence>
<feature type="domain" description="Glycosyl hydrolase family 95 catalytic" evidence="3">
    <location>
        <begin position="294"/>
        <end position="715"/>
    </location>
</feature>
<dbReference type="InterPro" id="IPR054363">
    <property type="entry name" value="GH95_cat"/>
</dbReference>
<organism evidence="4 5">
    <name type="scientific">Emericella nidulans (strain FGSC A4 / ATCC 38163 / CBS 112.46 / NRRL 194 / M139)</name>
    <name type="common">Aspergillus nidulans</name>
    <dbReference type="NCBI Taxonomy" id="227321"/>
    <lineage>
        <taxon>Eukaryota</taxon>
        <taxon>Fungi</taxon>
        <taxon>Dikarya</taxon>
        <taxon>Ascomycota</taxon>
        <taxon>Pezizomycotina</taxon>
        <taxon>Eurotiomycetes</taxon>
        <taxon>Eurotiomycetidae</taxon>
        <taxon>Eurotiales</taxon>
        <taxon>Aspergillaceae</taxon>
        <taxon>Aspergillus</taxon>
        <taxon>Aspergillus subgen. Nidulantes</taxon>
    </lineage>
</organism>
<dbReference type="PANTHER" id="PTHR31084:SF0">
    <property type="entry name" value="ALPHA-L-FUCOSIDASE 2"/>
    <property type="match status" value="1"/>
</dbReference>
<evidence type="ECO:0000259" key="1">
    <source>
        <dbReference type="Pfam" id="PF14498"/>
    </source>
</evidence>
<feature type="domain" description="Glycosyl hydrolase family 95 N-terminal" evidence="1">
    <location>
        <begin position="30"/>
        <end position="272"/>
    </location>
</feature>
<dbReference type="RefSeq" id="XP_664277.1">
    <property type="nucleotide sequence ID" value="XM_659185.1"/>
</dbReference>
<keyword evidence="5" id="KW-1185">Reference proteome</keyword>
<dbReference type="EMBL" id="BN001301">
    <property type="protein sequence ID" value="CBF71222.1"/>
    <property type="molecule type" value="Genomic_DNA"/>
</dbReference>
<accession>Q5AYF7</accession>
<reference evidence="5" key="2">
    <citation type="journal article" date="2009" name="Fungal Genet. Biol.">
        <title>The 2008 update of the Aspergillus nidulans genome annotation: a community effort.</title>
        <authorList>
            <person name="Wortman J.R."/>
            <person name="Gilsenan J.M."/>
            <person name="Joardar V."/>
            <person name="Deegan J."/>
            <person name="Clutterbuck J."/>
            <person name="Andersen M.R."/>
            <person name="Archer D."/>
            <person name="Bencina M."/>
            <person name="Braus G."/>
            <person name="Coutinho P."/>
            <person name="von Dohren H."/>
            <person name="Doonan J."/>
            <person name="Driessen A.J."/>
            <person name="Durek P."/>
            <person name="Espeso E."/>
            <person name="Fekete E."/>
            <person name="Flipphi M."/>
            <person name="Estrada C.G."/>
            <person name="Geysens S."/>
            <person name="Goldman G."/>
            <person name="de Groot P.W."/>
            <person name="Hansen K."/>
            <person name="Harris S.D."/>
            <person name="Heinekamp T."/>
            <person name="Helmstaedt K."/>
            <person name="Henrissat B."/>
            <person name="Hofmann G."/>
            <person name="Homan T."/>
            <person name="Horio T."/>
            <person name="Horiuchi H."/>
            <person name="James S."/>
            <person name="Jones M."/>
            <person name="Karaffa L."/>
            <person name="Karanyi Z."/>
            <person name="Kato M."/>
            <person name="Keller N."/>
            <person name="Kelly D.E."/>
            <person name="Kiel J.A."/>
            <person name="Kim J.M."/>
            <person name="van der Klei I.J."/>
            <person name="Klis F.M."/>
            <person name="Kovalchuk A."/>
            <person name="Krasevec N."/>
            <person name="Kubicek C.P."/>
            <person name="Liu B."/>
            <person name="Maccabe A."/>
            <person name="Meyer V."/>
            <person name="Mirabito P."/>
            <person name="Miskei M."/>
            <person name="Mos M."/>
            <person name="Mullins J."/>
            <person name="Nelson D.R."/>
            <person name="Nielsen J."/>
            <person name="Oakley B.R."/>
            <person name="Osmani S.A."/>
            <person name="Pakula T."/>
            <person name="Paszewski A."/>
            <person name="Paulsen I."/>
            <person name="Pilsyk S."/>
            <person name="Pocsi I."/>
            <person name="Punt P.J."/>
            <person name="Ram A.F."/>
            <person name="Ren Q."/>
            <person name="Robellet X."/>
            <person name="Robson G."/>
            <person name="Seiboth B."/>
            <person name="van Solingen P."/>
            <person name="Specht T."/>
            <person name="Sun J."/>
            <person name="Taheri-Talesh N."/>
            <person name="Takeshita N."/>
            <person name="Ussery D."/>
            <person name="vanKuyk P.A."/>
            <person name="Visser H."/>
            <person name="van de Vondervoort P.J."/>
            <person name="de Vries R.P."/>
            <person name="Walton J."/>
            <person name="Xiang X."/>
            <person name="Xiong Y."/>
            <person name="Zeng A.P."/>
            <person name="Brandt B.W."/>
            <person name="Cornell M.J."/>
            <person name="van den Hondel C.A."/>
            <person name="Visser J."/>
            <person name="Oliver S.G."/>
            <person name="Turner G."/>
        </authorList>
    </citation>
    <scope>GENOME REANNOTATION</scope>
    <source>
        <strain evidence="5">FGSC A4 / ATCC 38163 / CBS 112.46 / NRRL 194 / M139</strain>
    </source>
</reference>
<name>Q5AYF7_EMENI</name>
<dbReference type="InterPro" id="IPR008928">
    <property type="entry name" value="6-hairpin_glycosidase_sf"/>
</dbReference>